<evidence type="ECO:0000256" key="5">
    <source>
        <dbReference type="ARBA" id="ARBA00023306"/>
    </source>
</evidence>
<dbReference type="SUPFAM" id="SSF46785">
    <property type="entry name" value="Winged helix' DNA-binding domain"/>
    <property type="match status" value="2"/>
</dbReference>
<accession>A0A087G781</accession>
<evidence type="ECO:0000259" key="8">
    <source>
        <dbReference type="SMART" id="SM01372"/>
    </source>
</evidence>
<evidence type="ECO:0000256" key="2">
    <source>
        <dbReference type="ARBA" id="ARBA00023015"/>
    </source>
</evidence>
<gene>
    <name evidence="9" type="ordered locus">AALP_Aa8g152600</name>
</gene>
<dbReference type="GO" id="GO:0000978">
    <property type="term" value="F:RNA polymerase II cis-regulatory region sequence-specific DNA binding"/>
    <property type="evidence" value="ECO:0007669"/>
    <property type="project" value="InterPro"/>
</dbReference>
<dbReference type="AlphaFoldDB" id="A0A087G781"/>
<protein>
    <recommendedName>
        <fullName evidence="8">E2F/DP family winged-helix DNA-binding domain-containing protein</fullName>
    </recommendedName>
</protein>
<feature type="domain" description="E2F/DP family winged-helix DNA-binding" evidence="8">
    <location>
        <begin position="133"/>
        <end position="222"/>
    </location>
</feature>
<evidence type="ECO:0000256" key="7">
    <source>
        <dbReference type="SAM" id="MobiDB-lite"/>
    </source>
</evidence>
<proteinExistence type="inferred from homology"/>
<evidence type="ECO:0000256" key="4">
    <source>
        <dbReference type="ARBA" id="ARBA00023163"/>
    </source>
</evidence>
<feature type="region of interest" description="Disordered" evidence="7">
    <location>
        <begin position="317"/>
        <end position="336"/>
    </location>
</feature>
<dbReference type="InterPro" id="IPR036390">
    <property type="entry name" value="WH_DNA-bd_sf"/>
</dbReference>
<keyword evidence="2 6" id="KW-0805">Transcription regulation</keyword>
<keyword evidence="6" id="KW-0539">Nucleus</keyword>
<keyword evidence="3 6" id="KW-0238">DNA-binding</keyword>
<dbReference type="GO" id="GO:0000981">
    <property type="term" value="F:DNA-binding transcription factor activity, RNA polymerase II-specific"/>
    <property type="evidence" value="ECO:0007669"/>
    <property type="project" value="TreeGrafter"/>
</dbReference>
<feature type="region of interest" description="Disordered" evidence="7">
    <location>
        <begin position="233"/>
        <end position="286"/>
    </location>
</feature>
<dbReference type="InterPro" id="IPR036388">
    <property type="entry name" value="WH-like_DNA-bd_sf"/>
</dbReference>
<dbReference type="Gene3D" id="1.10.10.10">
    <property type="entry name" value="Winged helix-like DNA-binding domain superfamily/Winged helix DNA-binding domain"/>
    <property type="match status" value="2"/>
</dbReference>
<dbReference type="PANTHER" id="PTHR12081">
    <property type="entry name" value="TRANSCRIPTION FACTOR E2F"/>
    <property type="match status" value="1"/>
</dbReference>
<keyword evidence="5" id="KW-0131">Cell cycle</keyword>
<dbReference type="Pfam" id="PF02319">
    <property type="entry name" value="WHD_E2F_TDP"/>
    <property type="match status" value="2"/>
</dbReference>
<keyword evidence="10" id="KW-1185">Reference proteome</keyword>
<dbReference type="InterPro" id="IPR015633">
    <property type="entry name" value="E2F"/>
</dbReference>
<reference evidence="10" key="1">
    <citation type="journal article" date="2015" name="Nat. Plants">
        <title>Genome expansion of Arabis alpina linked with retrotransposition and reduced symmetric DNA methylation.</title>
        <authorList>
            <person name="Willing E.M."/>
            <person name="Rawat V."/>
            <person name="Mandakova T."/>
            <person name="Maumus F."/>
            <person name="James G.V."/>
            <person name="Nordstroem K.J."/>
            <person name="Becker C."/>
            <person name="Warthmann N."/>
            <person name="Chica C."/>
            <person name="Szarzynska B."/>
            <person name="Zytnicki M."/>
            <person name="Albani M.C."/>
            <person name="Kiefer C."/>
            <person name="Bergonzi S."/>
            <person name="Castaings L."/>
            <person name="Mateos J.L."/>
            <person name="Berns M.C."/>
            <person name="Bujdoso N."/>
            <person name="Piofczyk T."/>
            <person name="de Lorenzo L."/>
            <person name="Barrero-Sicilia C."/>
            <person name="Mateos I."/>
            <person name="Piednoel M."/>
            <person name="Hagmann J."/>
            <person name="Chen-Min-Tao R."/>
            <person name="Iglesias-Fernandez R."/>
            <person name="Schuster S.C."/>
            <person name="Alonso-Blanco C."/>
            <person name="Roudier F."/>
            <person name="Carbonero P."/>
            <person name="Paz-Ares J."/>
            <person name="Davis S.J."/>
            <person name="Pecinka A."/>
            <person name="Quesneville H."/>
            <person name="Colot V."/>
            <person name="Lysak M.A."/>
            <person name="Weigel D."/>
            <person name="Coupland G."/>
            <person name="Schneeberger K."/>
        </authorList>
    </citation>
    <scope>NUCLEOTIDE SEQUENCE [LARGE SCALE GENOMIC DNA]</scope>
    <source>
        <strain evidence="10">cv. Pajares</strain>
    </source>
</reference>
<dbReference type="SMART" id="SM01372">
    <property type="entry name" value="E2F_TDP"/>
    <property type="match status" value="2"/>
</dbReference>
<dbReference type="PANTHER" id="PTHR12081:SF104">
    <property type="entry name" value="E2F TRANSCRIPTION FACTOR-LIKE E2FD"/>
    <property type="match status" value="1"/>
</dbReference>
<evidence type="ECO:0000256" key="3">
    <source>
        <dbReference type="ARBA" id="ARBA00023125"/>
    </source>
</evidence>
<evidence type="ECO:0000256" key="1">
    <source>
        <dbReference type="ARBA" id="ARBA00010940"/>
    </source>
</evidence>
<evidence type="ECO:0000256" key="6">
    <source>
        <dbReference type="RuleBase" id="RU003796"/>
    </source>
</evidence>
<dbReference type="InterPro" id="IPR003316">
    <property type="entry name" value="E2F_WHTH_DNA-bd_dom"/>
</dbReference>
<sequence length="336" mass="37676">MDFIAQQSYSRKEKALGLLTSDFLKLYNQPDVDLFWIDDAAEILGVERRRIYDVVNILECIGIVARSGKNQYSWRGFREVPRVLDELREEGMREKAAMIPYVGKLEVEAGMREKAAALSLVQENSPSPKSGGRKDKSVGVLAQKFLKLFLCSNDDLIKFDDAANALLNEPQDPMNMKPTVELTPAKVRRLYDVVNVFSAMNLIDKLYMQTTPKSKPDLKWLGYEAMSGNKSLAAPASLSGRNEPEKRASGTEFTNVNTKRNKRDRSENRKPYGNQNTSTKVQQRQQVVKPNVTSFVTGPNGRLVKLEPPADHNIALLGTSKSKANGKLWDEGHGKK</sequence>
<dbReference type="EMBL" id="CM002876">
    <property type="protein sequence ID" value="KFK25733.1"/>
    <property type="molecule type" value="Genomic_DNA"/>
</dbReference>
<evidence type="ECO:0000313" key="9">
    <source>
        <dbReference type="EMBL" id="KFK25733.1"/>
    </source>
</evidence>
<feature type="domain" description="E2F/DP family winged-helix DNA-binding" evidence="8">
    <location>
        <begin position="11"/>
        <end position="76"/>
    </location>
</feature>
<organism evidence="9 10">
    <name type="scientific">Arabis alpina</name>
    <name type="common">Alpine rock-cress</name>
    <dbReference type="NCBI Taxonomy" id="50452"/>
    <lineage>
        <taxon>Eukaryota</taxon>
        <taxon>Viridiplantae</taxon>
        <taxon>Streptophyta</taxon>
        <taxon>Embryophyta</taxon>
        <taxon>Tracheophyta</taxon>
        <taxon>Spermatophyta</taxon>
        <taxon>Magnoliopsida</taxon>
        <taxon>eudicotyledons</taxon>
        <taxon>Gunneridae</taxon>
        <taxon>Pentapetalae</taxon>
        <taxon>rosids</taxon>
        <taxon>malvids</taxon>
        <taxon>Brassicales</taxon>
        <taxon>Brassicaceae</taxon>
        <taxon>Arabideae</taxon>
        <taxon>Arabis</taxon>
    </lineage>
</organism>
<dbReference type="OrthoDB" id="5318at2759"/>
<dbReference type="GO" id="GO:0090575">
    <property type="term" value="C:RNA polymerase II transcription regulator complex"/>
    <property type="evidence" value="ECO:0007669"/>
    <property type="project" value="TreeGrafter"/>
</dbReference>
<feature type="compositionally biased region" description="Polar residues" evidence="7">
    <location>
        <begin position="273"/>
        <end position="286"/>
    </location>
</feature>
<dbReference type="Proteomes" id="UP000029120">
    <property type="component" value="Chromosome 8"/>
</dbReference>
<name>A0A087G781_ARAAL</name>
<keyword evidence="4 6" id="KW-0804">Transcription</keyword>
<dbReference type="Gramene" id="KFK25733">
    <property type="protein sequence ID" value="KFK25733"/>
    <property type="gene ID" value="AALP_AA8G152600"/>
</dbReference>
<comment type="subcellular location">
    <subcellularLocation>
        <location evidence="6">Nucleus</location>
    </subcellularLocation>
</comment>
<comment type="similarity">
    <text evidence="1 6">Belongs to the E2F/DP family.</text>
</comment>
<evidence type="ECO:0000313" key="10">
    <source>
        <dbReference type="Proteomes" id="UP000029120"/>
    </source>
</evidence>
<dbReference type="eggNOG" id="KOG2578">
    <property type="taxonomic scope" value="Eukaryota"/>
</dbReference>